<organism evidence="5 6">
    <name type="scientific">Phocicoccus schoeneichii</name>
    <dbReference type="NCBI Taxonomy" id="1812261"/>
    <lineage>
        <taxon>Bacteria</taxon>
        <taxon>Bacillati</taxon>
        <taxon>Bacillota</taxon>
        <taxon>Bacilli</taxon>
        <taxon>Bacillales</taxon>
        <taxon>Salinicoccaceae</taxon>
        <taxon>Phocicoccus</taxon>
    </lineage>
</organism>
<protein>
    <submittedName>
        <fullName evidence="5">Trans-acting regulator</fullName>
    </submittedName>
</protein>
<keyword evidence="6" id="KW-1185">Reference proteome</keyword>
<dbReference type="PANTHER" id="PTHR30185">
    <property type="entry name" value="CRYPTIC BETA-GLUCOSIDE BGL OPERON ANTITERMINATOR"/>
    <property type="match status" value="1"/>
</dbReference>
<accession>A0A6V7RF85</accession>
<comment type="caution">
    <text evidence="5">The sequence shown here is derived from an EMBL/GenBank/DDBJ whole genome shotgun (WGS) entry which is preliminary data.</text>
</comment>
<dbReference type="InterPro" id="IPR050661">
    <property type="entry name" value="BglG_antiterminators"/>
</dbReference>
<keyword evidence="2" id="KW-0804">Transcription</keyword>
<evidence type="ECO:0000256" key="2">
    <source>
        <dbReference type="ARBA" id="ARBA00023163"/>
    </source>
</evidence>
<feature type="domain" description="Mga helix-turn-helix" evidence="3">
    <location>
        <begin position="78"/>
        <end position="161"/>
    </location>
</feature>
<dbReference type="AlphaFoldDB" id="A0A6V7RF85"/>
<keyword evidence="1" id="KW-0805">Transcription regulation</keyword>
<name>A0A6V7RF85_9BACL</name>
<dbReference type="EMBL" id="CAJEWE010000010">
    <property type="protein sequence ID" value="CAD2076541.1"/>
    <property type="molecule type" value="Genomic_DNA"/>
</dbReference>
<dbReference type="PANTHER" id="PTHR30185:SF18">
    <property type="entry name" value="TRANSCRIPTIONAL REGULATOR MTLR"/>
    <property type="match status" value="1"/>
</dbReference>
<evidence type="ECO:0000259" key="4">
    <source>
        <dbReference type="Pfam" id="PF08270"/>
    </source>
</evidence>
<evidence type="ECO:0000256" key="1">
    <source>
        <dbReference type="ARBA" id="ARBA00023015"/>
    </source>
</evidence>
<gene>
    <name evidence="5" type="ORF">JEOSCH030_01097</name>
</gene>
<dbReference type="InterPro" id="IPR007737">
    <property type="entry name" value="Mga_HTH"/>
</dbReference>
<dbReference type="Pfam" id="PF05043">
    <property type="entry name" value="Mga"/>
    <property type="match status" value="1"/>
</dbReference>
<evidence type="ECO:0000313" key="5">
    <source>
        <dbReference type="EMBL" id="CAD2076541.1"/>
    </source>
</evidence>
<dbReference type="InterPro" id="IPR013236">
    <property type="entry name" value="Mga_PRD_dom"/>
</dbReference>
<dbReference type="Proteomes" id="UP000521032">
    <property type="component" value="Unassembled WGS sequence"/>
</dbReference>
<feature type="domain" description="M protein trans-acting positive regulator (MGA) PRD" evidence="4">
    <location>
        <begin position="193"/>
        <end position="372"/>
    </location>
</feature>
<dbReference type="RefSeq" id="WP_186087353.1">
    <property type="nucleotide sequence ID" value="NZ_BMDB01000001.1"/>
</dbReference>
<evidence type="ECO:0000313" key="6">
    <source>
        <dbReference type="Proteomes" id="UP000521032"/>
    </source>
</evidence>
<reference evidence="5 6" key="1">
    <citation type="submission" date="2020-07" db="EMBL/GenBank/DDBJ databases">
        <authorList>
            <person name="Criscuolo A."/>
        </authorList>
    </citation>
    <scope>NUCLEOTIDE SEQUENCE [LARGE SCALE GENOMIC DNA]</scope>
    <source>
        <strain evidence="6">CIP 111030</strain>
    </source>
</reference>
<dbReference type="Pfam" id="PF08270">
    <property type="entry name" value="PRD_Mga"/>
    <property type="match status" value="1"/>
</dbReference>
<proteinExistence type="predicted"/>
<sequence>MLTKLLPNPSRRQINLLKVLEEHDGKKWMTKYEIAEKLNCSYKILETDVDHIEEKADYIKFTWARDAMDVSIDPNKGVQAYYRREFKESKVIRMLEVLFFYPKIDIYELAKRTDSSTSTMYRNIAAANKVLSEKYQISISRQPFEIIGDEAEIRSFYHAFFMEKYTVQEWPFEDIDYHTVFNLVDTLLSKSAFELNMFRTRNSTIQLAVNLTRLKTNKYYHSEDAKIKDKNRKMFDLISGSLDPLLNKYNIEINDRTLLDLLYPYTNVNCLLSERQMFDLKSSEKYIYNSYEFLKQFIRQMTEKFSLEVVDENSLILELHNAAYLNNINNTSQTFFTENTNTLINYVKELNPEFDQYLQEELSKYLELMTSETKDSKVRVMKESVYVHWEGLVEALLKRQGEVSMLVVSDNERYHGEAVKSVLKSELPDRVSFEVYKEPELDLELIKKSEHEIIVSTFPLKKLEGKEVIFVEGFPTFKEIQLVYKAVHGRLDSK</sequence>
<evidence type="ECO:0000259" key="3">
    <source>
        <dbReference type="Pfam" id="PF05043"/>
    </source>
</evidence>